<protein>
    <submittedName>
        <fullName evidence="8">Protein kinase</fullName>
        <ecNumber evidence="8">2.7.11.1</ecNumber>
    </submittedName>
</protein>
<evidence type="ECO:0000256" key="3">
    <source>
        <dbReference type="ARBA" id="ARBA00022777"/>
    </source>
</evidence>
<feature type="compositionally biased region" description="Low complexity" evidence="5">
    <location>
        <begin position="759"/>
        <end position="806"/>
    </location>
</feature>
<gene>
    <name evidence="8" type="ORF">SOCEGT47_007240</name>
</gene>
<feature type="compositionally biased region" description="Gly residues" evidence="5">
    <location>
        <begin position="337"/>
        <end position="348"/>
    </location>
</feature>
<dbReference type="Gene3D" id="3.30.200.20">
    <property type="entry name" value="Phosphorylase Kinase, domain 1"/>
    <property type="match status" value="1"/>
</dbReference>
<dbReference type="InterPro" id="IPR008271">
    <property type="entry name" value="Ser/Thr_kinase_AS"/>
</dbReference>
<evidence type="ECO:0000256" key="5">
    <source>
        <dbReference type="SAM" id="MobiDB-lite"/>
    </source>
</evidence>
<dbReference type="Gene3D" id="1.10.510.10">
    <property type="entry name" value="Transferase(Phosphotransferase) domain 1"/>
    <property type="match status" value="1"/>
</dbReference>
<evidence type="ECO:0000259" key="7">
    <source>
        <dbReference type="PROSITE" id="PS50011"/>
    </source>
</evidence>
<feature type="region of interest" description="Disordered" evidence="5">
    <location>
        <begin position="326"/>
        <end position="391"/>
    </location>
</feature>
<evidence type="ECO:0000256" key="6">
    <source>
        <dbReference type="SAM" id="Phobius"/>
    </source>
</evidence>
<dbReference type="AlphaFoldDB" id="A0A4P2PUI2"/>
<reference evidence="8 9" key="1">
    <citation type="submission" date="2015-09" db="EMBL/GenBank/DDBJ databases">
        <title>Sorangium comparison.</title>
        <authorList>
            <person name="Zaburannyi N."/>
            <person name="Bunk B."/>
            <person name="Overmann J."/>
            <person name="Mueller R."/>
        </authorList>
    </citation>
    <scope>NUCLEOTIDE SEQUENCE [LARGE SCALE GENOMIC DNA]</scope>
    <source>
        <strain evidence="8 9">So ceGT47</strain>
    </source>
</reference>
<dbReference type="SUPFAM" id="SSF56112">
    <property type="entry name" value="Protein kinase-like (PK-like)"/>
    <property type="match status" value="1"/>
</dbReference>
<keyword evidence="6" id="KW-1133">Transmembrane helix</keyword>
<dbReference type="PROSITE" id="PS50011">
    <property type="entry name" value="PROTEIN_KINASE_DOM"/>
    <property type="match status" value="1"/>
</dbReference>
<dbReference type="GO" id="GO:0005524">
    <property type="term" value="F:ATP binding"/>
    <property type="evidence" value="ECO:0007669"/>
    <property type="project" value="UniProtKB-KW"/>
</dbReference>
<keyword evidence="6" id="KW-0472">Membrane</keyword>
<dbReference type="PANTHER" id="PTHR43289">
    <property type="entry name" value="MITOGEN-ACTIVATED PROTEIN KINASE KINASE KINASE 20-RELATED"/>
    <property type="match status" value="1"/>
</dbReference>
<dbReference type="PANTHER" id="PTHR43289:SF6">
    <property type="entry name" value="SERINE_THREONINE-PROTEIN KINASE NEKL-3"/>
    <property type="match status" value="1"/>
</dbReference>
<dbReference type="InterPro" id="IPR000719">
    <property type="entry name" value="Prot_kinase_dom"/>
</dbReference>
<dbReference type="InterPro" id="IPR011009">
    <property type="entry name" value="Kinase-like_dom_sf"/>
</dbReference>
<dbReference type="PROSITE" id="PS00108">
    <property type="entry name" value="PROTEIN_KINASE_ST"/>
    <property type="match status" value="1"/>
</dbReference>
<keyword evidence="2" id="KW-0547">Nucleotide-binding</keyword>
<evidence type="ECO:0000313" key="8">
    <source>
        <dbReference type="EMBL" id="AUX20258.1"/>
    </source>
</evidence>
<dbReference type="EC" id="2.7.11.1" evidence="8"/>
<keyword evidence="6" id="KW-0812">Transmembrane</keyword>
<dbReference type="CDD" id="cd14014">
    <property type="entry name" value="STKc_PknB_like"/>
    <property type="match status" value="1"/>
</dbReference>
<feature type="region of interest" description="Disordered" evidence="5">
    <location>
        <begin position="759"/>
        <end position="881"/>
    </location>
</feature>
<evidence type="ECO:0000313" key="9">
    <source>
        <dbReference type="Proteomes" id="UP000295781"/>
    </source>
</evidence>
<dbReference type="EMBL" id="CP012670">
    <property type="protein sequence ID" value="AUX20258.1"/>
    <property type="molecule type" value="Genomic_DNA"/>
</dbReference>
<dbReference type="GO" id="GO:0004674">
    <property type="term" value="F:protein serine/threonine kinase activity"/>
    <property type="evidence" value="ECO:0007669"/>
    <property type="project" value="UniProtKB-EC"/>
</dbReference>
<organism evidence="8 9">
    <name type="scientific">Sorangium cellulosum</name>
    <name type="common">Polyangium cellulosum</name>
    <dbReference type="NCBI Taxonomy" id="56"/>
    <lineage>
        <taxon>Bacteria</taxon>
        <taxon>Pseudomonadati</taxon>
        <taxon>Myxococcota</taxon>
        <taxon>Polyangia</taxon>
        <taxon>Polyangiales</taxon>
        <taxon>Polyangiaceae</taxon>
        <taxon>Sorangium</taxon>
    </lineage>
</organism>
<keyword evidence="4" id="KW-0067">ATP-binding</keyword>
<dbReference type="Proteomes" id="UP000295781">
    <property type="component" value="Chromosome"/>
</dbReference>
<feature type="compositionally biased region" description="Acidic residues" evidence="5">
    <location>
        <begin position="821"/>
        <end position="833"/>
    </location>
</feature>
<keyword evidence="3 8" id="KW-0418">Kinase</keyword>
<name>A0A4P2PUI2_SORCE</name>
<evidence type="ECO:0000256" key="1">
    <source>
        <dbReference type="ARBA" id="ARBA00022679"/>
    </source>
</evidence>
<keyword evidence="1 8" id="KW-0808">Transferase</keyword>
<dbReference type="Pfam" id="PF00069">
    <property type="entry name" value="Pkinase"/>
    <property type="match status" value="1"/>
</dbReference>
<evidence type="ECO:0000256" key="2">
    <source>
        <dbReference type="ARBA" id="ARBA00022741"/>
    </source>
</evidence>
<feature type="region of interest" description="Disordered" evidence="5">
    <location>
        <begin position="672"/>
        <end position="692"/>
    </location>
</feature>
<feature type="compositionally biased region" description="Gly residues" evidence="5">
    <location>
        <begin position="362"/>
        <end position="371"/>
    </location>
</feature>
<evidence type="ECO:0000256" key="4">
    <source>
        <dbReference type="ARBA" id="ARBA00022840"/>
    </source>
</evidence>
<sequence>MAGGALQPGDVFLDYRIRAVIDAGGMGEVYEAVEDYSDDVVAIKCMSPRHMRRADFARRFRQECKFYPKLKHPNIVRMRKAGVSPDEVAYIVMDYLEGRTLRKLLNKAYRLDFLSAMHVMLQVADAMTFVHSKGIWHRDLKPENIMVGSKGDAKGHVWLLDFGIAKFADGGMNTDDLPDVGTVRYISPEQVRLLYTSGKKAERAKPDGRTDIYAFGAIFYEVLTGKHLFLDDSVPASAEETLTGHLVAAPEPVHEIVPDCPEYVWPVVERCIAIDLEERYPRFDEVARDLRALLRDTVPAGHVLARRLAQERMKAERRAAFAGVEMGDESAPVEGEAGAGGAGAGKGAVGEEETEEARGPGDGESGSGSEGGEMARVSESGSEQEKRARRVVHGETAPLERFVAPESPLPFAPASRGAARVPRGRGVGYTEPLPSTLPPLPVRAGGSAARRDATAVLGGSWAERTGQRGGPPPMPVTGGQVAVPPPMPVTGGQVAVPPPMPPMPVRGEQYAAPPAMPVRGEPYAAPPPMPVRGEPYAAPPPMPVMETQRAVALPPVAERGLQRAVTPPPLPVMGGQYAAPPPAMAPMPVTGGQYAAPPVMPVTGEQRAVPPPMPVMDMQRAALRPLPQARAQHDAATPPLAQFAAQSATPPLPMAPLAGPYAAAPPIAEAPTAPSAVAPAGGPASGSLQRETPRTPAAMIAHPRRAMRPYLLAPLIALGLTAAGLGIALGIRAMGDAAPEPEASVTPAESATAGAVSASAAVAPAPPEETISAAPAPEATASAAETSAAEAAAEVEAAAEAEASSTQQPAVPARPASAATDDAEEVYGEESSSEEIYPMPRRQKPSFLRVLSEEKKKAAPAKRGNAKPTRSCPAFGCEPEF</sequence>
<feature type="domain" description="Protein kinase" evidence="7">
    <location>
        <begin position="15"/>
        <end position="294"/>
    </location>
</feature>
<dbReference type="RefSeq" id="WP_165373017.1">
    <property type="nucleotide sequence ID" value="NZ_CP012670.1"/>
</dbReference>
<dbReference type="SMART" id="SM00220">
    <property type="entry name" value="S_TKc"/>
    <property type="match status" value="1"/>
</dbReference>
<proteinExistence type="predicted"/>
<accession>A0A4P2PUI2</accession>
<feature type="transmembrane region" description="Helical" evidence="6">
    <location>
        <begin position="710"/>
        <end position="731"/>
    </location>
</feature>
<feature type="compositionally biased region" description="Low complexity" evidence="5">
    <location>
        <begin position="672"/>
        <end position="687"/>
    </location>
</feature>